<dbReference type="EMBL" id="WUQX01000001">
    <property type="protein sequence ID" value="MXP75500.1"/>
    <property type="molecule type" value="Genomic_DNA"/>
</dbReference>
<comment type="caution">
    <text evidence="3">The sequence shown here is derived from an EMBL/GenBank/DDBJ whole genome shotgun (WGS) entry which is preliminary data.</text>
</comment>
<dbReference type="InterPro" id="IPR011856">
    <property type="entry name" value="tRNA_endonuc-like_dom_sf"/>
</dbReference>
<dbReference type="HAMAP" id="MF_00048">
    <property type="entry name" value="UPF0102"/>
    <property type="match status" value="1"/>
</dbReference>
<dbReference type="NCBIfam" id="NF009150">
    <property type="entry name" value="PRK12497.1-3"/>
    <property type="match status" value="1"/>
</dbReference>
<dbReference type="GO" id="GO:0003676">
    <property type="term" value="F:nucleic acid binding"/>
    <property type="evidence" value="ECO:0007669"/>
    <property type="project" value="InterPro"/>
</dbReference>
<dbReference type="InterPro" id="IPR011335">
    <property type="entry name" value="Restrct_endonuc-II-like"/>
</dbReference>
<reference evidence="3 4" key="1">
    <citation type="submission" date="2019-12" db="EMBL/GenBank/DDBJ databases">
        <title>Sporaefaciens musculi gen. nov., sp. nov., a novel bacterium isolated from the caecum of an obese mouse.</title>
        <authorList>
            <person name="Rasmussen T.S."/>
            <person name="Streidl T."/>
            <person name="Hitch T.C.A."/>
            <person name="Wortmann E."/>
            <person name="Deptula P."/>
            <person name="Hansen M."/>
            <person name="Nielsen D.S."/>
            <person name="Clavel T."/>
            <person name="Vogensen F.K."/>
        </authorList>
    </citation>
    <scope>NUCLEOTIDE SEQUENCE [LARGE SCALE GENOMIC DNA]</scope>
    <source>
        <strain evidence="3 4">WCA-9-b2</strain>
    </source>
</reference>
<dbReference type="PANTHER" id="PTHR34039:SF1">
    <property type="entry name" value="UPF0102 PROTEIN YRAN"/>
    <property type="match status" value="1"/>
</dbReference>
<dbReference type="Pfam" id="PF02021">
    <property type="entry name" value="UPF0102"/>
    <property type="match status" value="1"/>
</dbReference>
<organism evidence="3 4">
    <name type="scientific">Sporofaciens musculi</name>
    <dbReference type="NCBI Taxonomy" id="2681861"/>
    <lineage>
        <taxon>Bacteria</taxon>
        <taxon>Bacillati</taxon>
        <taxon>Bacillota</taxon>
        <taxon>Clostridia</taxon>
        <taxon>Lachnospirales</taxon>
        <taxon>Lachnospiraceae</taxon>
        <taxon>Sporofaciens</taxon>
    </lineage>
</organism>
<evidence type="ECO:0000256" key="1">
    <source>
        <dbReference type="ARBA" id="ARBA00006738"/>
    </source>
</evidence>
<dbReference type="PANTHER" id="PTHR34039">
    <property type="entry name" value="UPF0102 PROTEIN YRAN"/>
    <property type="match status" value="1"/>
</dbReference>
<dbReference type="Gene3D" id="3.40.1350.10">
    <property type="match status" value="1"/>
</dbReference>
<accession>A0A7X3MFU2</accession>
<dbReference type="CDD" id="cd20736">
    <property type="entry name" value="PoNe_Nuclease"/>
    <property type="match status" value="1"/>
</dbReference>
<gene>
    <name evidence="3" type="ORF">GN277_08925</name>
</gene>
<comment type="similarity">
    <text evidence="1 2">Belongs to the UPF0102 family.</text>
</comment>
<evidence type="ECO:0000256" key="2">
    <source>
        <dbReference type="HAMAP-Rule" id="MF_00048"/>
    </source>
</evidence>
<dbReference type="SUPFAM" id="SSF52980">
    <property type="entry name" value="Restriction endonuclease-like"/>
    <property type="match status" value="1"/>
</dbReference>
<keyword evidence="4" id="KW-1185">Reference proteome</keyword>
<dbReference type="RefSeq" id="WP_159750754.1">
    <property type="nucleotide sequence ID" value="NZ_CASZNZ010000063.1"/>
</dbReference>
<evidence type="ECO:0000313" key="3">
    <source>
        <dbReference type="EMBL" id="MXP75500.1"/>
    </source>
</evidence>
<protein>
    <recommendedName>
        <fullName evidence="2">UPF0102 protein GN277_08925</fullName>
    </recommendedName>
</protein>
<evidence type="ECO:0000313" key="4">
    <source>
        <dbReference type="Proteomes" id="UP000460412"/>
    </source>
</evidence>
<dbReference type="AlphaFoldDB" id="A0A7X3MFU2"/>
<dbReference type="Proteomes" id="UP000460412">
    <property type="component" value="Unassembled WGS sequence"/>
</dbReference>
<proteinExistence type="inferred from homology"/>
<sequence>MAGNKRKIGEAYERRAGEYLEEKGYEILEYNFRCRRGEVDLIARDGEYLVFCEVKYRSSHKRGHPAEAVDLKKQRVISRCALYYMKSRGLWEAACRFDVVSFEGDTVTLYSNAFDYIEG</sequence>
<dbReference type="NCBIfam" id="TIGR00252">
    <property type="entry name" value="YraN family protein"/>
    <property type="match status" value="1"/>
</dbReference>
<dbReference type="InterPro" id="IPR003509">
    <property type="entry name" value="UPF0102_YraN-like"/>
</dbReference>
<name>A0A7X3MFU2_9FIRM</name>